<dbReference type="PATRIC" id="fig|317.243.peg.1790"/>
<dbReference type="Gene3D" id="1.20.140.10">
    <property type="entry name" value="Butyryl-CoA Dehydrogenase, subunit A, domain 3"/>
    <property type="match status" value="1"/>
</dbReference>
<organism evidence="3 4">
    <name type="scientific">Pseudomonas syringae</name>
    <dbReference type="NCBI Taxonomy" id="317"/>
    <lineage>
        <taxon>Bacteria</taxon>
        <taxon>Pseudomonadati</taxon>
        <taxon>Pseudomonadota</taxon>
        <taxon>Gammaproteobacteria</taxon>
        <taxon>Pseudomonadales</taxon>
        <taxon>Pseudomonadaceae</taxon>
        <taxon>Pseudomonas</taxon>
    </lineage>
</organism>
<dbReference type="GO" id="GO:0016627">
    <property type="term" value="F:oxidoreductase activity, acting on the CH-CH group of donors"/>
    <property type="evidence" value="ECO:0007669"/>
    <property type="project" value="InterPro"/>
</dbReference>
<dbReference type="EMBL" id="LGSI01000074">
    <property type="protein sequence ID" value="OCR21662.1"/>
    <property type="molecule type" value="Genomic_DNA"/>
</dbReference>
<evidence type="ECO:0000256" key="1">
    <source>
        <dbReference type="ARBA" id="ARBA00022630"/>
    </source>
</evidence>
<dbReference type="InterPro" id="IPR052166">
    <property type="entry name" value="Diverse_Acyl-CoA_DH"/>
</dbReference>
<reference evidence="3 4" key="1">
    <citation type="submission" date="2015-07" db="EMBL/GenBank/DDBJ databases">
        <title>Draft genome sequence of a diazotrophic, plant growth-promoting rhizobacterium of the Pseudomonas syringae complex.</title>
        <authorList>
            <person name="Patten C.L."/>
            <person name="Jeong H."/>
        </authorList>
    </citation>
    <scope>NUCLEOTIDE SEQUENCE [LARGE SCALE GENOMIC DNA]</scope>
    <source>
        <strain evidence="3 4">GR12-2</strain>
    </source>
</reference>
<evidence type="ECO:0000313" key="4">
    <source>
        <dbReference type="Proteomes" id="UP000093104"/>
    </source>
</evidence>
<feature type="domain" description="Acyl-CoA dehydrogenase/oxidase C-terminal" evidence="2">
    <location>
        <begin position="36"/>
        <end position="87"/>
    </location>
</feature>
<accession>A0A1C7YV97</accession>
<dbReference type="Proteomes" id="UP000093104">
    <property type="component" value="Unassembled WGS sequence"/>
</dbReference>
<sequence>MWHHQAPLHDMQFIFEHWLTAGPCIPALPMAPICAFFTEQGFRLASNALQVFGGYGYVAEFAIEQTLGDNRIAMIYEGSNEIQANDLLLRKVLGDACCAS</sequence>
<dbReference type="SUPFAM" id="SSF47203">
    <property type="entry name" value="Acyl-CoA dehydrogenase C-terminal domain-like"/>
    <property type="match status" value="1"/>
</dbReference>
<name>A0A1C7YV97_PSESX</name>
<dbReference type="PANTHER" id="PTHR42803:SF1">
    <property type="entry name" value="BROAD-SPECIFICITY LINEAR ACYL-COA DEHYDROGENASE FADE5"/>
    <property type="match status" value="1"/>
</dbReference>
<dbReference type="InterPro" id="IPR036250">
    <property type="entry name" value="AcylCo_DH-like_C"/>
</dbReference>
<proteinExistence type="predicted"/>
<comment type="caution">
    <text evidence="3">The sequence shown here is derived from an EMBL/GenBank/DDBJ whole genome shotgun (WGS) entry which is preliminary data.</text>
</comment>
<dbReference type="InterPro" id="IPR009075">
    <property type="entry name" value="AcylCo_DH/oxidase_C"/>
</dbReference>
<dbReference type="AlphaFoldDB" id="A0A1C7YV97"/>
<keyword evidence="1" id="KW-0285">Flavoprotein</keyword>
<dbReference type="Pfam" id="PF00441">
    <property type="entry name" value="Acyl-CoA_dh_1"/>
    <property type="match status" value="1"/>
</dbReference>
<gene>
    <name evidence="3" type="ORF">AFK24_29415</name>
</gene>
<evidence type="ECO:0000259" key="2">
    <source>
        <dbReference type="Pfam" id="PF00441"/>
    </source>
</evidence>
<protein>
    <recommendedName>
        <fullName evidence="2">Acyl-CoA dehydrogenase/oxidase C-terminal domain-containing protein</fullName>
    </recommendedName>
</protein>
<dbReference type="PANTHER" id="PTHR42803">
    <property type="entry name" value="ACYL-COA DEHYDROGENASE"/>
    <property type="match status" value="1"/>
</dbReference>
<evidence type="ECO:0000313" key="3">
    <source>
        <dbReference type="EMBL" id="OCR21662.1"/>
    </source>
</evidence>